<dbReference type="STRING" id="6280.A0A158PRA7"/>
<dbReference type="GO" id="GO:0032981">
    <property type="term" value="P:mitochondrial respiratory chain complex I assembly"/>
    <property type="evidence" value="ECO:0007669"/>
    <property type="project" value="TreeGrafter"/>
</dbReference>
<name>A0A158PRA7_BRUPA</name>
<sequence length="175" mass="19902">MSNGRHFTVANIASGGAFILICQLIYTHIYLQKKIQKKIRGFSHYRTAFTVLSKHEKAMEFLGLPLAVGEVDLVDRERNYIDERKSELRIPICGERDGGIMVVRAERDENGKNFETVQIELELDGVGDNIVIYDNGKWSGKYLPCYTDFVILGDVTMIATKKFPVSRCEYCSVLK</sequence>
<dbReference type="AlphaFoldDB" id="A0A158PRA7"/>
<accession>A0A158PRA7</accession>
<proteinExistence type="predicted"/>
<evidence type="ECO:0000256" key="1">
    <source>
        <dbReference type="SAM" id="Phobius"/>
    </source>
</evidence>
<keyword evidence="1" id="KW-0472">Membrane</keyword>
<reference evidence="2 3" key="2">
    <citation type="submission" date="2018-11" db="EMBL/GenBank/DDBJ databases">
        <authorList>
            <consortium name="Pathogen Informatics"/>
        </authorList>
    </citation>
    <scope>NUCLEOTIDE SEQUENCE [LARGE SCALE GENOMIC DNA]</scope>
</reference>
<dbReference type="Proteomes" id="UP000278627">
    <property type="component" value="Unassembled WGS sequence"/>
</dbReference>
<dbReference type="Pfam" id="PF08695">
    <property type="entry name" value="Coa1"/>
    <property type="match status" value="1"/>
</dbReference>
<keyword evidence="3" id="KW-1185">Reference proteome</keyword>
<dbReference type="EMBL" id="UZAD01013163">
    <property type="protein sequence ID" value="VDN90914.1"/>
    <property type="molecule type" value="Genomic_DNA"/>
</dbReference>
<dbReference type="PANTHER" id="PTHR47148">
    <property type="entry name" value="CYTOCHROME C OXIDASE ASSEMBLY FACTOR 1 HOMOLOG"/>
    <property type="match status" value="1"/>
</dbReference>
<evidence type="ECO:0000313" key="2">
    <source>
        <dbReference type="EMBL" id="VDN90914.1"/>
    </source>
</evidence>
<reference evidence="4" key="1">
    <citation type="submission" date="2016-04" db="UniProtKB">
        <authorList>
            <consortium name="WormBaseParasite"/>
        </authorList>
    </citation>
    <scope>IDENTIFICATION</scope>
</reference>
<keyword evidence="1" id="KW-1133">Transmembrane helix</keyword>
<dbReference type="GO" id="GO:0033617">
    <property type="term" value="P:mitochondrial respiratory chain complex IV assembly"/>
    <property type="evidence" value="ECO:0007669"/>
    <property type="project" value="TreeGrafter"/>
</dbReference>
<evidence type="ECO:0000313" key="3">
    <source>
        <dbReference type="Proteomes" id="UP000278627"/>
    </source>
</evidence>
<dbReference type="WBParaSite" id="BPAG_0000976601-mRNA-1">
    <property type="protein sequence ID" value="BPAG_0000976601-mRNA-1"/>
    <property type="gene ID" value="BPAG_0000976601"/>
</dbReference>
<dbReference type="PANTHER" id="PTHR47148:SF1">
    <property type="entry name" value="CYTOCHROME C OXIDASE ASSEMBLY FACTOR 1 HOMOLOG"/>
    <property type="match status" value="1"/>
</dbReference>
<feature type="transmembrane region" description="Helical" evidence="1">
    <location>
        <begin position="12"/>
        <end position="31"/>
    </location>
</feature>
<dbReference type="InterPro" id="IPR014807">
    <property type="entry name" value="Coa1"/>
</dbReference>
<evidence type="ECO:0000313" key="4">
    <source>
        <dbReference type="WBParaSite" id="BPAG_0000976601-mRNA-1"/>
    </source>
</evidence>
<protein>
    <submittedName>
        <fullName evidence="4">MOSC domain-containing protein</fullName>
    </submittedName>
</protein>
<dbReference type="GO" id="GO:0005743">
    <property type="term" value="C:mitochondrial inner membrane"/>
    <property type="evidence" value="ECO:0007669"/>
    <property type="project" value="TreeGrafter"/>
</dbReference>
<keyword evidence="1" id="KW-0812">Transmembrane</keyword>
<organism evidence="4">
    <name type="scientific">Brugia pahangi</name>
    <name type="common">Filarial nematode worm</name>
    <dbReference type="NCBI Taxonomy" id="6280"/>
    <lineage>
        <taxon>Eukaryota</taxon>
        <taxon>Metazoa</taxon>
        <taxon>Ecdysozoa</taxon>
        <taxon>Nematoda</taxon>
        <taxon>Chromadorea</taxon>
        <taxon>Rhabditida</taxon>
        <taxon>Spirurina</taxon>
        <taxon>Spiruromorpha</taxon>
        <taxon>Filarioidea</taxon>
        <taxon>Onchocercidae</taxon>
        <taxon>Brugia</taxon>
    </lineage>
</organism>
<gene>
    <name evidence="2" type="ORF">BPAG_LOCUS9728</name>
</gene>